<keyword evidence="5 7" id="KW-0479">Metal-binding</keyword>
<feature type="binding site" evidence="7">
    <location>
        <position position="14"/>
    </location>
    <ligand>
        <name>Zn(2+)</name>
        <dbReference type="ChEBI" id="CHEBI:29105"/>
    </ligand>
</feature>
<dbReference type="InterPro" id="IPR038418">
    <property type="entry name" value="6-PTP_synth/QueD_sf"/>
</dbReference>
<evidence type="ECO:0000256" key="1">
    <source>
        <dbReference type="ARBA" id="ARBA00005061"/>
    </source>
</evidence>
<reference evidence="8" key="2">
    <citation type="submission" date="2023-03" db="EMBL/GenBank/DDBJ databases">
        <authorList>
            <person name="Zhang Z."/>
        </authorList>
    </citation>
    <scope>NUCLEOTIDE SEQUENCE</scope>
    <source>
        <strain evidence="8">DSA</strain>
    </source>
</reference>
<sequence length="128" mass="14549">MYELTVSKSFSAAHILCGYPGDCARLHGHTWTVQVKVKGEELDNLGMLVDFKAIKKELMNLIDQFDHRFINDLDGFGDGGVNPTAENLAFYIYRSLEKPVEALRAGIRMKEVSVWESPDAYATYWEDK</sequence>
<dbReference type="GO" id="GO:0070497">
    <property type="term" value="F:6-carboxytetrahydropterin synthase activity"/>
    <property type="evidence" value="ECO:0007669"/>
    <property type="project" value="UniProtKB-EC"/>
</dbReference>
<dbReference type="EC" id="4.-.-.-" evidence="5"/>
<feature type="active site" description="Charge relay system" evidence="6">
    <location>
        <position position="67"/>
    </location>
</feature>
<feature type="binding site" evidence="7">
    <location>
        <position position="27"/>
    </location>
    <ligand>
        <name>Zn(2+)</name>
        <dbReference type="ChEBI" id="CHEBI:29105"/>
    </ligand>
</feature>
<dbReference type="Gene3D" id="3.30.479.10">
    <property type="entry name" value="6-pyruvoyl tetrahydropterin synthase/QueD"/>
    <property type="match status" value="2"/>
</dbReference>
<dbReference type="GO" id="GO:0008616">
    <property type="term" value="P:tRNA queuosine(34) biosynthetic process"/>
    <property type="evidence" value="ECO:0007669"/>
    <property type="project" value="UniProtKB-KW"/>
</dbReference>
<evidence type="ECO:0000256" key="4">
    <source>
        <dbReference type="ARBA" id="ARBA00048807"/>
    </source>
</evidence>
<comment type="catalytic activity">
    <reaction evidence="4 5">
        <text>7,8-dihydroneopterin 3'-triphosphate + H2O = 6-carboxy-5,6,7,8-tetrahydropterin + triphosphate + acetaldehyde + 2 H(+)</text>
        <dbReference type="Rhea" id="RHEA:27966"/>
        <dbReference type="ChEBI" id="CHEBI:15343"/>
        <dbReference type="ChEBI" id="CHEBI:15377"/>
        <dbReference type="ChEBI" id="CHEBI:15378"/>
        <dbReference type="ChEBI" id="CHEBI:18036"/>
        <dbReference type="ChEBI" id="CHEBI:58462"/>
        <dbReference type="ChEBI" id="CHEBI:61032"/>
        <dbReference type="EC" id="4.1.2.50"/>
    </reaction>
</comment>
<reference evidence="8" key="1">
    <citation type="journal article" date="2023" name="J. Hazard. Mater.">
        <title>Anaerobic biodegradation of pyrene and benzo[a]pyrene by a new sulfate-reducing Desulforamulus aquiferis strain DSA.</title>
        <authorList>
            <person name="Zhang Z."/>
            <person name="Sun J."/>
            <person name="Gong X."/>
            <person name="Wang C."/>
            <person name="Wang H."/>
        </authorList>
    </citation>
    <scope>NUCLEOTIDE SEQUENCE</scope>
    <source>
        <strain evidence="8">DSA</strain>
    </source>
</reference>
<dbReference type="PANTHER" id="PTHR12589:SF8">
    <property type="entry name" value="6-CARBOXY-5,6,7,8-TETRAHYDROPTERIN SYNTHASE"/>
    <property type="match status" value="1"/>
</dbReference>
<evidence type="ECO:0000313" key="9">
    <source>
        <dbReference type="Proteomes" id="UP001172911"/>
    </source>
</evidence>
<accession>A0AAW7Z9Y2</accession>
<feature type="binding site" evidence="7">
    <location>
        <position position="29"/>
    </location>
    <ligand>
        <name>Zn(2+)</name>
        <dbReference type="ChEBI" id="CHEBI:29105"/>
    </ligand>
</feature>
<evidence type="ECO:0000256" key="3">
    <source>
        <dbReference type="ARBA" id="ARBA00018141"/>
    </source>
</evidence>
<evidence type="ECO:0000256" key="7">
    <source>
        <dbReference type="PIRSR" id="PIRSR006113-2"/>
    </source>
</evidence>
<proteinExistence type="inferred from homology"/>
<dbReference type="InterPro" id="IPR007115">
    <property type="entry name" value="6-PTP_synth/QueD"/>
</dbReference>
<keyword evidence="5" id="KW-0671">Queuosine biosynthesis</keyword>
<evidence type="ECO:0000313" key="8">
    <source>
        <dbReference type="EMBL" id="MDO7786127.1"/>
    </source>
</evidence>
<comment type="caution">
    <text evidence="8">The sequence shown here is derived from an EMBL/GenBank/DDBJ whole genome shotgun (WGS) entry which is preliminary data.</text>
</comment>
<evidence type="ECO:0000256" key="2">
    <source>
        <dbReference type="ARBA" id="ARBA00008900"/>
    </source>
</evidence>
<dbReference type="AlphaFoldDB" id="A0AAW7Z9Y2"/>
<evidence type="ECO:0000256" key="5">
    <source>
        <dbReference type="PIRNR" id="PIRNR006113"/>
    </source>
</evidence>
<name>A0AAW7Z9Y2_9FIRM</name>
<keyword evidence="5 7" id="KW-0862">Zinc</keyword>
<protein>
    <recommendedName>
        <fullName evidence="3 5">6-carboxy-5,6,7,8-tetrahydropterin synthase</fullName>
        <ecNumber evidence="5">4.-.-.-</ecNumber>
    </recommendedName>
</protein>
<keyword evidence="9" id="KW-1185">Reference proteome</keyword>
<dbReference type="PIRSF" id="PIRSF006113">
    <property type="entry name" value="PTP_synth"/>
    <property type="match status" value="1"/>
</dbReference>
<organism evidence="8 9">
    <name type="scientific">Desulforamulus aquiferis</name>
    <dbReference type="NCBI Taxonomy" id="1397668"/>
    <lineage>
        <taxon>Bacteria</taxon>
        <taxon>Bacillati</taxon>
        <taxon>Bacillota</taxon>
        <taxon>Clostridia</taxon>
        <taxon>Eubacteriales</taxon>
        <taxon>Peptococcaceae</taxon>
        <taxon>Desulforamulus</taxon>
    </lineage>
</organism>
<evidence type="ECO:0000256" key="6">
    <source>
        <dbReference type="PIRSR" id="PIRSR006113-1"/>
    </source>
</evidence>
<dbReference type="Proteomes" id="UP001172911">
    <property type="component" value="Unassembled WGS sequence"/>
</dbReference>
<comment type="cofactor">
    <cofactor evidence="5 7">
        <name>Zn(2+)</name>
        <dbReference type="ChEBI" id="CHEBI:29105"/>
    </cofactor>
    <text evidence="5 7">Binds 1 zinc ion per subunit.</text>
</comment>
<dbReference type="Pfam" id="PF01242">
    <property type="entry name" value="PTPS"/>
    <property type="match status" value="1"/>
</dbReference>
<dbReference type="RefSeq" id="WP_304540973.1">
    <property type="nucleotide sequence ID" value="NZ_JARPTC010000003.1"/>
</dbReference>
<keyword evidence="5 8" id="KW-0456">Lyase</keyword>
<dbReference type="EMBL" id="JARPTC010000003">
    <property type="protein sequence ID" value="MDO7786127.1"/>
    <property type="molecule type" value="Genomic_DNA"/>
</dbReference>
<gene>
    <name evidence="8" type="primary">queD</name>
    <name evidence="8" type="ORF">P6N53_02690</name>
</gene>
<feature type="active site" description="Proton acceptor" evidence="6">
    <location>
        <position position="23"/>
    </location>
</feature>
<dbReference type="GO" id="GO:0046872">
    <property type="term" value="F:metal ion binding"/>
    <property type="evidence" value="ECO:0007669"/>
    <property type="project" value="UniProtKB-KW"/>
</dbReference>
<dbReference type="NCBIfam" id="TIGR03367">
    <property type="entry name" value="queuosine_QueD"/>
    <property type="match status" value="1"/>
</dbReference>
<comment type="pathway">
    <text evidence="1 5">Purine metabolism; 7-cyano-7-deazaguanine biosynthesis.</text>
</comment>
<dbReference type="PANTHER" id="PTHR12589">
    <property type="entry name" value="PYRUVOYL TETRAHYDROBIOPTERIN SYNTHASE"/>
    <property type="match status" value="1"/>
</dbReference>
<feature type="active site" description="Charge relay system" evidence="6">
    <location>
        <position position="116"/>
    </location>
</feature>
<comment type="similarity">
    <text evidence="2 5">Belongs to the PTPS family. QueD subfamily.</text>
</comment>
<dbReference type="SUPFAM" id="SSF55620">
    <property type="entry name" value="Tetrahydrobiopterin biosynthesis enzymes-like"/>
    <property type="match status" value="1"/>
</dbReference>